<reference evidence="2" key="1">
    <citation type="journal article" date="2019" name="Int. J. Syst. Evol. Microbiol.">
        <title>The Global Catalogue of Microorganisms (GCM) 10K type strain sequencing project: providing services to taxonomists for standard genome sequencing and annotation.</title>
        <authorList>
            <consortium name="The Broad Institute Genomics Platform"/>
            <consortium name="The Broad Institute Genome Sequencing Center for Infectious Disease"/>
            <person name="Wu L."/>
            <person name="Ma J."/>
        </authorList>
    </citation>
    <scope>NUCLEOTIDE SEQUENCE [LARGE SCALE GENOMIC DNA]</scope>
    <source>
        <strain evidence="2">JCM 18081</strain>
    </source>
</reference>
<evidence type="ECO:0000313" key="1">
    <source>
        <dbReference type="EMBL" id="GAA4824036.1"/>
    </source>
</evidence>
<proteinExistence type="predicted"/>
<dbReference type="EMBL" id="BAABIG010000089">
    <property type="protein sequence ID" value="GAA4824036.1"/>
    <property type="molecule type" value="Genomic_DNA"/>
</dbReference>
<gene>
    <name evidence="1" type="ORF">GCM10023220_67250</name>
</gene>
<comment type="caution">
    <text evidence="1">The sequence shown here is derived from an EMBL/GenBank/DDBJ whole genome shotgun (WGS) entry which is preliminary data.</text>
</comment>
<sequence>MTTLAPTAPLPLAAVEALDRLELRLTAVRYLDAAEHCRALAESADFDGCLAAQDEMAMCRFHLAAAGRLDLIGVAS</sequence>
<dbReference type="Proteomes" id="UP001501265">
    <property type="component" value="Unassembled WGS sequence"/>
</dbReference>
<organism evidence="1 2">
    <name type="scientific">Streptomyces ziwulingensis</name>
    <dbReference type="NCBI Taxonomy" id="1045501"/>
    <lineage>
        <taxon>Bacteria</taxon>
        <taxon>Bacillati</taxon>
        <taxon>Actinomycetota</taxon>
        <taxon>Actinomycetes</taxon>
        <taxon>Kitasatosporales</taxon>
        <taxon>Streptomycetaceae</taxon>
        <taxon>Streptomyces</taxon>
    </lineage>
</organism>
<keyword evidence="2" id="KW-1185">Reference proteome</keyword>
<accession>A0ABP9D133</accession>
<evidence type="ECO:0000313" key="2">
    <source>
        <dbReference type="Proteomes" id="UP001501265"/>
    </source>
</evidence>
<protein>
    <submittedName>
        <fullName evidence="1">Uncharacterized protein</fullName>
    </submittedName>
</protein>
<name>A0ABP9D133_9ACTN</name>
<dbReference type="RefSeq" id="WP_345624474.1">
    <property type="nucleotide sequence ID" value="NZ_BAABIG010000089.1"/>
</dbReference>